<dbReference type="EMBL" id="BOSE01000007">
    <property type="protein sequence ID" value="GIP18159.1"/>
    <property type="molecule type" value="Genomic_DNA"/>
</dbReference>
<dbReference type="Proteomes" id="UP000683139">
    <property type="component" value="Unassembled WGS sequence"/>
</dbReference>
<evidence type="ECO:0000313" key="1">
    <source>
        <dbReference type="EMBL" id="GIP18159.1"/>
    </source>
</evidence>
<comment type="caution">
    <text evidence="1">The sequence shown here is derived from an EMBL/GenBank/DDBJ whole genome shotgun (WGS) entry which is preliminary data.</text>
</comment>
<protein>
    <submittedName>
        <fullName evidence="1">Uncharacterized protein</fullName>
    </submittedName>
</protein>
<organism evidence="1 2">
    <name type="scientific">Paenibacillus montaniterrae</name>
    <dbReference type="NCBI Taxonomy" id="429341"/>
    <lineage>
        <taxon>Bacteria</taxon>
        <taxon>Bacillati</taxon>
        <taxon>Bacillota</taxon>
        <taxon>Bacilli</taxon>
        <taxon>Bacillales</taxon>
        <taxon>Paenibacillaceae</taxon>
        <taxon>Paenibacillus</taxon>
    </lineage>
</organism>
<proteinExistence type="predicted"/>
<reference evidence="1" key="1">
    <citation type="submission" date="2021-03" db="EMBL/GenBank/DDBJ databases">
        <title>Antimicrobial resistance genes in bacteria isolated from Japanese honey, and their potential for conferring macrolide and lincosamide resistance in the American foulbrood pathogen Paenibacillus larvae.</title>
        <authorList>
            <person name="Okamoto M."/>
            <person name="Kumagai M."/>
            <person name="Kanamori H."/>
            <person name="Takamatsu D."/>
        </authorList>
    </citation>
    <scope>NUCLEOTIDE SEQUENCE</scope>
    <source>
        <strain evidence="1">J40TS1</strain>
    </source>
</reference>
<sequence>MRFITIGLSISLIIMLVTKPSHEKFEKWILQEYEISCEFDMNLFDVCDKDEKRIDFKSSHFRNSVFLASYEKKYEYENGEKLTIRTLGAVGMLFRMNEGFLWDLLNN</sequence>
<gene>
    <name evidence="1" type="ORF">J40TS1_38010</name>
</gene>
<keyword evidence="2" id="KW-1185">Reference proteome</keyword>
<accession>A0A920D0P5</accession>
<dbReference type="AlphaFoldDB" id="A0A920D0P5"/>
<evidence type="ECO:0000313" key="2">
    <source>
        <dbReference type="Proteomes" id="UP000683139"/>
    </source>
</evidence>
<name>A0A920D0P5_9BACL</name>